<evidence type="ECO:0000313" key="3">
    <source>
        <dbReference type="EMBL" id="EYC28552.1"/>
    </source>
</evidence>
<dbReference type="Pfam" id="PF00646">
    <property type="entry name" value="F-box"/>
    <property type="match status" value="1"/>
</dbReference>
<dbReference type="InterPro" id="IPR036047">
    <property type="entry name" value="F-box-like_dom_sf"/>
</dbReference>
<dbReference type="AlphaFoldDB" id="A0A016VNI6"/>
<comment type="caution">
    <text evidence="3">The sequence shown here is derived from an EMBL/GenBank/DDBJ whole genome shotgun (WGS) entry which is preliminary data.</text>
</comment>
<dbReference type="SMART" id="SM00256">
    <property type="entry name" value="FBOX"/>
    <property type="match status" value="1"/>
</dbReference>
<keyword evidence="4" id="KW-1185">Reference proteome</keyword>
<sequence length="244" mass="27542">MRIRGTSVSTMWKSIAERMYFTALRVCDIFFGTNLFAPAAISFYARGRVAHLPNAFLDGFSDLPSVAMEQIFSNVCGEDMSSLQMVCKRWRNLIKSHPSRYANSSITDVTISFNNGLRYIAQSTDGQQGQCLRAQQIRRNHRDLASLVPRLAANRLELRIHNIECRYSDLHLSSVKTQAVDIKFCRQICDALKSHVEAFLSELALNPFVKSVSISSEVAQRGTTLPKNIFKLFESNNIQLNVSI</sequence>
<organism evidence="3 4">
    <name type="scientific">Ancylostoma ceylanicum</name>
    <dbReference type="NCBI Taxonomy" id="53326"/>
    <lineage>
        <taxon>Eukaryota</taxon>
        <taxon>Metazoa</taxon>
        <taxon>Ecdysozoa</taxon>
        <taxon>Nematoda</taxon>
        <taxon>Chromadorea</taxon>
        <taxon>Rhabditida</taxon>
        <taxon>Rhabditina</taxon>
        <taxon>Rhabditomorpha</taxon>
        <taxon>Strongyloidea</taxon>
        <taxon>Ancylostomatidae</taxon>
        <taxon>Ancylostomatinae</taxon>
        <taxon>Ancylostoma</taxon>
    </lineage>
</organism>
<evidence type="ECO:0000313" key="4">
    <source>
        <dbReference type="Proteomes" id="UP000024635"/>
    </source>
</evidence>
<dbReference type="Gene3D" id="1.20.1280.50">
    <property type="match status" value="1"/>
</dbReference>
<accession>A0A016VNI6</accession>
<gene>
    <name evidence="3" type="primary">Acey_s0007.g3285</name>
    <name evidence="3" type="ORF">Y032_0007g3285</name>
</gene>
<evidence type="ECO:0000256" key="1">
    <source>
        <dbReference type="SAM" id="Phobius"/>
    </source>
</evidence>
<dbReference type="InterPro" id="IPR001810">
    <property type="entry name" value="F-box_dom"/>
</dbReference>
<feature type="domain" description="F-box" evidence="2">
    <location>
        <begin position="57"/>
        <end position="104"/>
    </location>
</feature>
<protein>
    <recommendedName>
        <fullName evidence="2">F-box domain-containing protein</fullName>
    </recommendedName>
</protein>
<name>A0A016VNI6_9BILA</name>
<dbReference type="SUPFAM" id="SSF81383">
    <property type="entry name" value="F-box domain"/>
    <property type="match status" value="1"/>
</dbReference>
<feature type="transmembrane region" description="Helical" evidence="1">
    <location>
        <begin position="20"/>
        <end position="45"/>
    </location>
</feature>
<keyword evidence="1" id="KW-0472">Membrane</keyword>
<dbReference type="PROSITE" id="PS50181">
    <property type="entry name" value="FBOX"/>
    <property type="match status" value="1"/>
</dbReference>
<keyword evidence="1" id="KW-0812">Transmembrane</keyword>
<dbReference type="CDD" id="cd09917">
    <property type="entry name" value="F-box_SF"/>
    <property type="match status" value="1"/>
</dbReference>
<proteinExistence type="predicted"/>
<keyword evidence="1" id="KW-1133">Transmembrane helix</keyword>
<evidence type="ECO:0000259" key="2">
    <source>
        <dbReference type="PROSITE" id="PS50181"/>
    </source>
</evidence>
<dbReference type="Proteomes" id="UP000024635">
    <property type="component" value="Unassembled WGS sequence"/>
</dbReference>
<dbReference type="OrthoDB" id="5798351at2759"/>
<dbReference type="EMBL" id="JARK01001343">
    <property type="protein sequence ID" value="EYC28552.1"/>
    <property type="molecule type" value="Genomic_DNA"/>
</dbReference>
<reference evidence="4" key="1">
    <citation type="journal article" date="2015" name="Nat. Genet.">
        <title>The genome and transcriptome of the zoonotic hookworm Ancylostoma ceylanicum identify infection-specific gene families.</title>
        <authorList>
            <person name="Schwarz E.M."/>
            <person name="Hu Y."/>
            <person name="Antoshechkin I."/>
            <person name="Miller M.M."/>
            <person name="Sternberg P.W."/>
            <person name="Aroian R.V."/>
        </authorList>
    </citation>
    <scope>NUCLEOTIDE SEQUENCE</scope>
    <source>
        <strain evidence="4">HY135</strain>
    </source>
</reference>